<organism evidence="1 2">
    <name type="scientific">Olivibacter domesticus</name>
    <name type="common">Pseudosphingobacterium domesticum</name>
    <dbReference type="NCBI Taxonomy" id="407022"/>
    <lineage>
        <taxon>Bacteria</taxon>
        <taxon>Pseudomonadati</taxon>
        <taxon>Bacteroidota</taxon>
        <taxon>Sphingobacteriia</taxon>
        <taxon>Sphingobacteriales</taxon>
        <taxon>Sphingobacteriaceae</taxon>
        <taxon>Olivibacter</taxon>
    </lineage>
</organism>
<protein>
    <submittedName>
        <fullName evidence="1">Uncharacterized protein</fullName>
    </submittedName>
</protein>
<proteinExistence type="predicted"/>
<dbReference type="STRING" id="407022.SAMN05661044_05208"/>
<sequence length="91" mass="11126">MLQIESHNINIFCAKNDLFHSLTFLLRSKLRQIYVFQVVFFLIKEQNEFIYKRTLQIKKILNKMIVIIFKKQTEYFSLKAIDQEIFKNHLK</sequence>
<keyword evidence="2" id="KW-1185">Reference proteome</keyword>
<reference evidence="2" key="1">
    <citation type="submission" date="2016-10" db="EMBL/GenBank/DDBJ databases">
        <authorList>
            <person name="Varghese N."/>
            <person name="Submissions S."/>
        </authorList>
    </citation>
    <scope>NUCLEOTIDE SEQUENCE [LARGE SCALE GENOMIC DNA]</scope>
    <source>
        <strain evidence="2">DSM 18733</strain>
    </source>
</reference>
<evidence type="ECO:0000313" key="1">
    <source>
        <dbReference type="EMBL" id="SEM44800.1"/>
    </source>
</evidence>
<accession>A0A1H7YFB2</accession>
<dbReference type="AlphaFoldDB" id="A0A1H7YFB2"/>
<name>A0A1H7YFB2_OLID1</name>
<dbReference type="Proteomes" id="UP000199421">
    <property type="component" value="Unassembled WGS sequence"/>
</dbReference>
<dbReference type="EMBL" id="FOAF01000013">
    <property type="protein sequence ID" value="SEM44800.1"/>
    <property type="molecule type" value="Genomic_DNA"/>
</dbReference>
<evidence type="ECO:0000313" key="2">
    <source>
        <dbReference type="Proteomes" id="UP000199421"/>
    </source>
</evidence>
<gene>
    <name evidence="1" type="ORF">SAMN05661044_05208</name>
</gene>